<evidence type="ECO:0000313" key="3">
    <source>
        <dbReference type="EnsemblMetazoa" id="XP_038064749.1"/>
    </source>
</evidence>
<protein>
    <submittedName>
        <fullName evidence="3">Uncharacterized protein</fullName>
    </submittedName>
</protein>
<proteinExistence type="predicted"/>
<keyword evidence="2" id="KW-0732">Signal</keyword>
<evidence type="ECO:0000313" key="4">
    <source>
        <dbReference type="Proteomes" id="UP000887568"/>
    </source>
</evidence>
<dbReference type="InterPro" id="IPR032710">
    <property type="entry name" value="NTF2-like_dom_sf"/>
</dbReference>
<dbReference type="GeneID" id="119735126"/>
<feature type="compositionally biased region" description="Basic and acidic residues" evidence="1">
    <location>
        <begin position="43"/>
        <end position="81"/>
    </location>
</feature>
<dbReference type="AlphaFoldDB" id="A0A914AMU0"/>
<accession>A0A914AMU0</accession>
<dbReference type="RefSeq" id="XP_038064749.1">
    <property type="nucleotide sequence ID" value="XM_038208821.1"/>
</dbReference>
<dbReference type="EnsemblMetazoa" id="XM_038208821.1">
    <property type="protein sequence ID" value="XP_038064749.1"/>
    <property type="gene ID" value="LOC119735126"/>
</dbReference>
<name>A0A914AMU0_PATMI</name>
<organism evidence="3 4">
    <name type="scientific">Patiria miniata</name>
    <name type="common">Bat star</name>
    <name type="synonym">Asterina miniata</name>
    <dbReference type="NCBI Taxonomy" id="46514"/>
    <lineage>
        <taxon>Eukaryota</taxon>
        <taxon>Metazoa</taxon>
        <taxon>Echinodermata</taxon>
        <taxon>Eleutherozoa</taxon>
        <taxon>Asterozoa</taxon>
        <taxon>Asteroidea</taxon>
        <taxon>Valvatacea</taxon>
        <taxon>Valvatida</taxon>
        <taxon>Asterinidae</taxon>
        <taxon>Patiria</taxon>
    </lineage>
</organism>
<reference evidence="3" key="1">
    <citation type="submission" date="2022-11" db="UniProtKB">
        <authorList>
            <consortium name="EnsemblMetazoa"/>
        </authorList>
    </citation>
    <scope>IDENTIFICATION</scope>
</reference>
<dbReference type="SUPFAM" id="SSF54427">
    <property type="entry name" value="NTF2-like"/>
    <property type="match status" value="1"/>
</dbReference>
<keyword evidence="4" id="KW-1185">Reference proteome</keyword>
<feature type="chain" id="PRO_5036975296" evidence="2">
    <location>
        <begin position="27"/>
        <end position="188"/>
    </location>
</feature>
<feature type="compositionally biased region" description="Basic and acidic residues" evidence="1">
    <location>
        <begin position="89"/>
        <end position="107"/>
    </location>
</feature>
<dbReference type="Proteomes" id="UP000887568">
    <property type="component" value="Unplaced"/>
</dbReference>
<feature type="region of interest" description="Disordered" evidence="1">
    <location>
        <begin position="40"/>
        <end position="107"/>
    </location>
</feature>
<evidence type="ECO:0000256" key="1">
    <source>
        <dbReference type="SAM" id="MobiDB-lite"/>
    </source>
</evidence>
<feature type="signal peptide" evidence="2">
    <location>
        <begin position="1"/>
        <end position="26"/>
    </location>
</feature>
<evidence type="ECO:0000256" key="2">
    <source>
        <dbReference type="SAM" id="SignalP"/>
    </source>
</evidence>
<sequence length="188" mass="21004">MMRHDTVTAYLMALLTVGFLVVEHDAAVFLGQETDFALTDEDTSGRETDRALMDEDTSGRETDHALTDEDTSGRETDHALMDEDTSGQETDRALMDEDTSGRETDHALMDEDTSVSDQITQLTRGLHACANNEDMDCFLEYFADDVREMWEDQPDQIGKDALQLDVTYTTEEVIPTDAAATHVVQRAN</sequence>